<evidence type="ECO:0000259" key="4">
    <source>
        <dbReference type="Pfam" id="PF13399"/>
    </source>
</evidence>
<dbReference type="AlphaFoldDB" id="A0A239DT82"/>
<feature type="domain" description="Cell envelope-related transcriptional attenuator" evidence="3">
    <location>
        <begin position="58"/>
        <end position="208"/>
    </location>
</feature>
<dbReference type="Pfam" id="PF03816">
    <property type="entry name" value="LytR_cpsA_psr"/>
    <property type="match status" value="1"/>
</dbReference>
<keyword evidence="2" id="KW-0472">Membrane</keyword>
<organism evidence="5 6">
    <name type="scientific">Anaerovirgula multivorans</name>
    <dbReference type="NCBI Taxonomy" id="312168"/>
    <lineage>
        <taxon>Bacteria</taxon>
        <taxon>Bacillati</taxon>
        <taxon>Bacillota</taxon>
        <taxon>Clostridia</taxon>
        <taxon>Peptostreptococcales</taxon>
        <taxon>Natronincolaceae</taxon>
        <taxon>Anaerovirgula</taxon>
    </lineage>
</organism>
<dbReference type="OrthoDB" id="305468at2"/>
<name>A0A239DT82_9FIRM</name>
<feature type="domain" description="LytR/CpsA/Psr regulator C-terminal" evidence="4">
    <location>
        <begin position="296"/>
        <end position="377"/>
    </location>
</feature>
<dbReference type="Pfam" id="PF13399">
    <property type="entry name" value="LytR_C"/>
    <property type="match status" value="1"/>
</dbReference>
<dbReference type="Gene3D" id="3.40.630.190">
    <property type="entry name" value="LCP protein"/>
    <property type="match status" value="1"/>
</dbReference>
<accession>A0A239DT82</accession>
<dbReference type="PANTHER" id="PTHR33392:SF6">
    <property type="entry name" value="POLYISOPRENYL-TEICHOIC ACID--PEPTIDOGLYCAN TEICHOIC ACID TRANSFERASE TAGU"/>
    <property type="match status" value="1"/>
</dbReference>
<dbReference type="InterPro" id="IPR004474">
    <property type="entry name" value="LytR_CpsA_psr"/>
</dbReference>
<dbReference type="InterPro" id="IPR027381">
    <property type="entry name" value="LytR/CpsA/Psr_C"/>
</dbReference>
<evidence type="ECO:0000256" key="1">
    <source>
        <dbReference type="ARBA" id="ARBA00006068"/>
    </source>
</evidence>
<dbReference type="RefSeq" id="WP_089282770.1">
    <property type="nucleotide sequence ID" value="NZ_FZOJ01000008.1"/>
</dbReference>
<dbReference type="Proteomes" id="UP000198304">
    <property type="component" value="Unassembled WGS sequence"/>
</dbReference>
<sequence>MKKQRKKIAGTLIISFFMIAIIGFFTISSGNIYATNGRINILIFGVDAQDSSNTKGTRADSIMLLSIDSSAKNPVLISIPRDTRVAIDGRKSQEKVNHAHAYGGVELLTNTVEDFLGIPIDYYAKINYKAVEEIVDALGGITLEVPVDMKYKDPYADPPLEIDISKGLQTLDGGQALQFLRFRSGYANQDLGRVEAQQQFANVLIKEAMSPLTVFKAPTLTKIFYRNVDTNIPKTKMIYLGLKNFIGRSNELTKMTLPGRPAMINGVSYYVVDDSDIQQLKENYLTNKTKSVNASRVEVLNGCGISGTAARFAEKLEESKISVESINNYESNNIIESFIEYNPKYKKDAKKIGKILGIKNLIEATNEVDVKVIIGKDLTS</sequence>
<evidence type="ECO:0000313" key="6">
    <source>
        <dbReference type="Proteomes" id="UP000198304"/>
    </source>
</evidence>
<keyword evidence="2" id="KW-1133">Transmembrane helix</keyword>
<dbReference type="Gene3D" id="3.30.70.2390">
    <property type="match status" value="1"/>
</dbReference>
<gene>
    <name evidence="5" type="ORF">SAMN05446037_100895</name>
</gene>
<dbReference type="EMBL" id="FZOJ01000008">
    <property type="protein sequence ID" value="SNS34764.1"/>
    <property type="molecule type" value="Genomic_DNA"/>
</dbReference>
<keyword evidence="6" id="KW-1185">Reference proteome</keyword>
<feature type="transmembrane region" description="Helical" evidence="2">
    <location>
        <begin position="12"/>
        <end position="34"/>
    </location>
</feature>
<evidence type="ECO:0000259" key="3">
    <source>
        <dbReference type="Pfam" id="PF03816"/>
    </source>
</evidence>
<dbReference type="PANTHER" id="PTHR33392">
    <property type="entry name" value="POLYISOPRENYL-TEICHOIC ACID--PEPTIDOGLYCAN TEICHOIC ACID TRANSFERASE TAGU"/>
    <property type="match status" value="1"/>
</dbReference>
<comment type="similarity">
    <text evidence="1">Belongs to the LytR/CpsA/Psr (LCP) family.</text>
</comment>
<reference evidence="5 6" key="1">
    <citation type="submission" date="2017-06" db="EMBL/GenBank/DDBJ databases">
        <authorList>
            <person name="Kim H.J."/>
            <person name="Triplett B.A."/>
        </authorList>
    </citation>
    <scope>NUCLEOTIDE SEQUENCE [LARGE SCALE GENOMIC DNA]</scope>
    <source>
        <strain evidence="5 6">SCA</strain>
    </source>
</reference>
<dbReference type="InterPro" id="IPR050922">
    <property type="entry name" value="LytR/CpsA/Psr_CW_biosynth"/>
</dbReference>
<evidence type="ECO:0000313" key="5">
    <source>
        <dbReference type="EMBL" id="SNS34764.1"/>
    </source>
</evidence>
<protein>
    <submittedName>
        <fullName evidence="5">Transcriptional attenuator, LytR family</fullName>
    </submittedName>
</protein>
<evidence type="ECO:0000256" key="2">
    <source>
        <dbReference type="SAM" id="Phobius"/>
    </source>
</evidence>
<keyword evidence="2" id="KW-0812">Transmembrane</keyword>
<proteinExistence type="inferred from homology"/>
<dbReference type="NCBIfam" id="TIGR00350">
    <property type="entry name" value="lytR_cpsA_psr"/>
    <property type="match status" value="1"/>
</dbReference>